<dbReference type="InterPro" id="IPR050967">
    <property type="entry name" value="Thiamine_Salvage_TenA"/>
</dbReference>
<reference evidence="3 4" key="1">
    <citation type="submission" date="2019-10" db="EMBL/GenBank/DDBJ databases">
        <title>Streptomyces smaragdinus sp. nov. and Streptomyces fabii sp. nov., isolated from the gut of fungus growing-termite Macrotermes natalensis.</title>
        <authorList>
            <person name="Schwitalla J."/>
            <person name="Benndorf R."/>
            <person name="Martin K."/>
            <person name="De Beer W."/>
            <person name="Kaster A.-K."/>
            <person name="Vollmers J."/>
            <person name="Poulsen M."/>
            <person name="Beemelmanns C."/>
        </authorList>
    </citation>
    <scope>NUCLEOTIDE SEQUENCE [LARGE SCALE GENOMIC DNA]</scope>
    <source>
        <strain evidence="3 4">RB5</strain>
    </source>
</reference>
<sequence length="218" mass="23593">MLHDELAELSEPVRRKVLAHPFWEGLRAGTLDPAALGRFVEQDTGHLLPSYARALARCAAAAPDLPEVHLYGQSVVGTLEARDGLRAAYTALAADLGLPPLREGTPAHPSVLAHASFFTAATAASFHAGVGALLPMVWFNATVSDHLRDHVEPGSHYARWIEAYHPGDDYHYAVQAFLDTADRAAEGASAAEHRRLVDQFTLGVRHEWEFAESCLTAG</sequence>
<dbReference type="EC" id="3.5.99.2" evidence="3"/>
<comment type="caution">
    <text evidence="3">The sequence shown here is derived from an EMBL/GenBank/DDBJ whole genome shotgun (WGS) entry which is preliminary data.</text>
</comment>
<feature type="domain" description="Thiaminase-2/PQQC" evidence="2">
    <location>
        <begin position="15"/>
        <end position="210"/>
    </location>
</feature>
<dbReference type="OrthoDB" id="34166at2"/>
<keyword evidence="4" id="KW-1185">Reference proteome</keyword>
<dbReference type="EMBL" id="WEGJ01000004">
    <property type="protein sequence ID" value="MQY11616.1"/>
    <property type="molecule type" value="Genomic_DNA"/>
</dbReference>
<gene>
    <name evidence="3" type="primary">tenA_1</name>
    <name evidence="3" type="ORF">SRB5_17350</name>
</gene>
<dbReference type="Gene3D" id="1.20.910.10">
    <property type="entry name" value="Heme oxygenase-like"/>
    <property type="match status" value="1"/>
</dbReference>
<dbReference type="Proteomes" id="UP000466345">
    <property type="component" value="Unassembled WGS sequence"/>
</dbReference>
<dbReference type="RefSeq" id="WP_153450922.1">
    <property type="nucleotide sequence ID" value="NZ_WEGJ01000004.1"/>
</dbReference>
<comment type="pathway">
    <text evidence="1">Cofactor biosynthesis; thiamine diphosphate biosynthesis.</text>
</comment>
<dbReference type="InterPro" id="IPR004305">
    <property type="entry name" value="Thiaminase-2/PQQC"/>
</dbReference>
<dbReference type="PANTHER" id="PTHR43198:SF2">
    <property type="entry name" value="SI:CH1073-67J19.1-RELATED"/>
    <property type="match status" value="1"/>
</dbReference>
<proteinExistence type="predicted"/>
<dbReference type="GO" id="GO:0005829">
    <property type="term" value="C:cytosol"/>
    <property type="evidence" value="ECO:0007669"/>
    <property type="project" value="TreeGrafter"/>
</dbReference>
<organism evidence="3 4">
    <name type="scientific">Streptomyces smaragdinus</name>
    <dbReference type="NCBI Taxonomy" id="2585196"/>
    <lineage>
        <taxon>Bacteria</taxon>
        <taxon>Bacillati</taxon>
        <taxon>Actinomycetota</taxon>
        <taxon>Actinomycetes</taxon>
        <taxon>Kitasatosporales</taxon>
        <taxon>Streptomycetaceae</taxon>
        <taxon>Streptomyces</taxon>
    </lineage>
</organism>
<evidence type="ECO:0000256" key="1">
    <source>
        <dbReference type="ARBA" id="ARBA00004948"/>
    </source>
</evidence>
<evidence type="ECO:0000259" key="2">
    <source>
        <dbReference type="Pfam" id="PF03070"/>
    </source>
</evidence>
<keyword evidence="3" id="KW-0378">Hydrolase</keyword>
<protein>
    <submittedName>
        <fullName evidence="3">Aminopyrimidine aminohydrolase</fullName>
        <ecNumber evidence="3">3.5.99.2</ecNumber>
    </submittedName>
</protein>
<dbReference type="AlphaFoldDB" id="A0A7K0CE24"/>
<dbReference type="GO" id="GO:0050334">
    <property type="term" value="F:thiaminase activity"/>
    <property type="evidence" value="ECO:0007669"/>
    <property type="project" value="UniProtKB-EC"/>
</dbReference>
<dbReference type="InterPro" id="IPR016084">
    <property type="entry name" value="Haem_Oase-like_multi-hlx"/>
</dbReference>
<evidence type="ECO:0000313" key="3">
    <source>
        <dbReference type="EMBL" id="MQY11616.1"/>
    </source>
</evidence>
<name>A0A7K0CE24_9ACTN</name>
<dbReference type="SUPFAM" id="SSF48613">
    <property type="entry name" value="Heme oxygenase-like"/>
    <property type="match status" value="1"/>
</dbReference>
<evidence type="ECO:0000313" key="4">
    <source>
        <dbReference type="Proteomes" id="UP000466345"/>
    </source>
</evidence>
<dbReference type="PANTHER" id="PTHR43198">
    <property type="entry name" value="BIFUNCTIONAL TH2 PROTEIN"/>
    <property type="match status" value="1"/>
</dbReference>
<dbReference type="Pfam" id="PF03070">
    <property type="entry name" value="TENA_THI-4"/>
    <property type="match status" value="1"/>
</dbReference>
<accession>A0A7K0CE24</accession>